<dbReference type="PANTHER" id="PTHR34220:SF7">
    <property type="entry name" value="SENSOR HISTIDINE KINASE YPDA"/>
    <property type="match status" value="1"/>
</dbReference>
<comment type="caution">
    <text evidence="3">The sequence shown here is derived from an EMBL/GenBank/DDBJ whole genome shotgun (WGS) entry which is preliminary data.</text>
</comment>
<evidence type="ECO:0000313" key="3">
    <source>
        <dbReference type="EMBL" id="RUT73630.1"/>
    </source>
</evidence>
<dbReference type="Gene3D" id="3.30.565.10">
    <property type="entry name" value="Histidine kinase-like ATPase, C-terminal domain"/>
    <property type="match status" value="1"/>
</dbReference>
<dbReference type="EMBL" id="RJJX01000018">
    <property type="protein sequence ID" value="RUT73630.1"/>
    <property type="molecule type" value="Genomic_DNA"/>
</dbReference>
<sequence>MKHPVLHFRYGIPIYLASWVFFVTSLFIIGWYFDGRPVYNSLANAFSFSLPLLILGACIWFVVVYTSLENSGVAGFLLHHLTAGIIIVGLWISLSYQIRITFFDTYPQEGLNWIIPIHWQIFLALCTYDYIVMVYYLIIYYQNFKEKLTNESELKNLVKEAELNALKSQINPHFLFNSLNSVSSLTLSNPEDSREMVVKLSTFLRYSLDQNLKELNSLKNELDNIRLYLEIEKVRFGDRLQLEYDLTETCRHLKIPNLILQPLFENAIKYGVHESLEPVTIRTKCRAEEGRLKISITNNFDPDSVPSKGKGIGLRNIQERLRLIYGRADLMKIVKGNDHFTVHLEFPQSV</sequence>
<feature type="transmembrane region" description="Helical" evidence="1">
    <location>
        <begin position="77"/>
        <end position="97"/>
    </location>
</feature>
<dbReference type="AlphaFoldDB" id="A0A434AGX8"/>
<keyword evidence="1" id="KW-0472">Membrane</keyword>
<evidence type="ECO:0000256" key="1">
    <source>
        <dbReference type="SAM" id="Phobius"/>
    </source>
</evidence>
<feature type="domain" description="Signal transduction histidine kinase internal region" evidence="2">
    <location>
        <begin position="161"/>
        <end position="240"/>
    </location>
</feature>
<keyword evidence="4" id="KW-1185">Reference proteome</keyword>
<reference evidence="3 4" key="1">
    <citation type="submission" date="2018-11" db="EMBL/GenBank/DDBJ databases">
        <title>Parancylomarina longa gen. nov., sp. nov., isolated from sediments of southern Okinawa.</title>
        <authorList>
            <person name="Fu T."/>
        </authorList>
    </citation>
    <scope>NUCLEOTIDE SEQUENCE [LARGE SCALE GENOMIC DNA]</scope>
    <source>
        <strain evidence="3 4">T3-2 S1-C</strain>
    </source>
</reference>
<dbReference type="PANTHER" id="PTHR34220">
    <property type="entry name" value="SENSOR HISTIDINE KINASE YPDA"/>
    <property type="match status" value="1"/>
</dbReference>
<evidence type="ECO:0000313" key="4">
    <source>
        <dbReference type="Proteomes" id="UP000282985"/>
    </source>
</evidence>
<proteinExistence type="predicted"/>
<name>A0A434AGX8_9BACT</name>
<dbReference type="Pfam" id="PF06580">
    <property type="entry name" value="His_kinase"/>
    <property type="match status" value="1"/>
</dbReference>
<accession>A0A434AGX8</accession>
<organism evidence="3 4">
    <name type="scientific">Ancylomarina longa</name>
    <dbReference type="NCBI Taxonomy" id="2487017"/>
    <lineage>
        <taxon>Bacteria</taxon>
        <taxon>Pseudomonadati</taxon>
        <taxon>Bacteroidota</taxon>
        <taxon>Bacteroidia</taxon>
        <taxon>Marinilabiliales</taxon>
        <taxon>Marinifilaceae</taxon>
        <taxon>Ancylomarina</taxon>
    </lineage>
</organism>
<evidence type="ECO:0000259" key="2">
    <source>
        <dbReference type="Pfam" id="PF06580"/>
    </source>
</evidence>
<dbReference type="RefSeq" id="WP_127344292.1">
    <property type="nucleotide sequence ID" value="NZ_RJJX01000018.1"/>
</dbReference>
<dbReference type="InterPro" id="IPR036890">
    <property type="entry name" value="HATPase_C_sf"/>
</dbReference>
<dbReference type="GO" id="GO:0016020">
    <property type="term" value="C:membrane"/>
    <property type="evidence" value="ECO:0007669"/>
    <property type="project" value="InterPro"/>
</dbReference>
<keyword evidence="1" id="KW-1133">Transmembrane helix</keyword>
<keyword evidence="1" id="KW-0812">Transmembrane</keyword>
<feature type="transmembrane region" description="Helical" evidence="1">
    <location>
        <begin position="12"/>
        <end position="33"/>
    </location>
</feature>
<feature type="transmembrane region" description="Helical" evidence="1">
    <location>
        <begin position="117"/>
        <end position="138"/>
    </location>
</feature>
<protein>
    <recommendedName>
        <fullName evidence="2">Signal transduction histidine kinase internal region domain-containing protein</fullName>
    </recommendedName>
</protein>
<dbReference type="GO" id="GO:0000155">
    <property type="term" value="F:phosphorelay sensor kinase activity"/>
    <property type="evidence" value="ECO:0007669"/>
    <property type="project" value="InterPro"/>
</dbReference>
<dbReference type="SUPFAM" id="SSF55874">
    <property type="entry name" value="ATPase domain of HSP90 chaperone/DNA topoisomerase II/histidine kinase"/>
    <property type="match status" value="1"/>
</dbReference>
<dbReference type="InterPro" id="IPR010559">
    <property type="entry name" value="Sig_transdc_His_kin_internal"/>
</dbReference>
<dbReference type="InterPro" id="IPR050640">
    <property type="entry name" value="Bact_2-comp_sensor_kinase"/>
</dbReference>
<feature type="transmembrane region" description="Helical" evidence="1">
    <location>
        <begin position="45"/>
        <end position="65"/>
    </location>
</feature>
<dbReference type="Proteomes" id="UP000282985">
    <property type="component" value="Unassembled WGS sequence"/>
</dbReference>
<dbReference type="OrthoDB" id="9809908at2"/>
<gene>
    <name evidence="3" type="ORF">DLK05_12440</name>
</gene>